<dbReference type="InterPro" id="IPR002830">
    <property type="entry name" value="UbiD"/>
</dbReference>
<dbReference type="InterPro" id="IPR049383">
    <property type="entry name" value="UbiD-like_N"/>
</dbReference>
<gene>
    <name evidence="3" type="ORF">MPRI_07120</name>
</gene>
<evidence type="ECO:0000313" key="4">
    <source>
        <dbReference type="Proteomes" id="UP000466578"/>
    </source>
</evidence>
<keyword evidence="4" id="KW-1185">Reference proteome</keyword>
<evidence type="ECO:0000256" key="1">
    <source>
        <dbReference type="SAM" id="MobiDB-lite"/>
    </source>
</evidence>
<sequence>MTTGTSLPETTSITQPDGAGAGPDLRSWLATLEAADQLRRVRAAVDWDQEIGAITRANLSLGGPALLFENIVGHENTRCTKLLTSALGSRRQVQLNRPAFDAHLSSWEGACRGEQVRPGDPGQGCAFGAGSS</sequence>
<name>A0ABN6AHR3_9MYCO</name>
<dbReference type="Proteomes" id="UP000466578">
    <property type="component" value="Chromosome"/>
</dbReference>
<feature type="compositionally biased region" description="Polar residues" evidence="1">
    <location>
        <begin position="1"/>
        <end position="15"/>
    </location>
</feature>
<dbReference type="RefSeq" id="WP_080588039.1">
    <property type="nucleotide sequence ID" value="NC_016948.1"/>
</dbReference>
<dbReference type="Pfam" id="PF20695">
    <property type="entry name" value="UbiD_N"/>
    <property type="match status" value="1"/>
</dbReference>
<protein>
    <recommendedName>
        <fullName evidence="2">3-octaprenyl-4-hydroxybenzoate carboxy-lyase-like N-terminal domain-containing protein</fullName>
    </recommendedName>
</protein>
<dbReference type="EMBL" id="AP022597">
    <property type="protein sequence ID" value="BBY68525.1"/>
    <property type="molecule type" value="Genomic_DNA"/>
</dbReference>
<evidence type="ECO:0000313" key="3">
    <source>
        <dbReference type="EMBL" id="BBY68525.1"/>
    </source>
</evidence>
<feature type="domain" description="3-octaprenyl-4-hydroxybenzoate carboxy-lyase-like N-terminal" evidence="2">
    <location>
        <begin position="29"/>
        <end position="94"/>
    </location>
</feature>
<dbReference type="GeneID" id="45457415"/>
<dbReference type="SUPFAM" id="SSF50475">
    <property type="entry name" value="FMN-binding split barrel"/>
    <property type="match status" value="1"/>
</dbReference>
<organism evidence="3 4">
    <name type="scientific">Mycobacterium paraintracellulare</name>
    <dbReference type="NCBI Taxonomy" id="1138383"/>
    <lineage>
        <taxon>Bacteria</taxon>
        <taxon>Bacillati</taxon>
        <taxon>Actinomycetota</taxon>
        <taxon>Actinomycetes</taxon>
        <taxon>Mycobacteriales</taxon>
        <taxon>Mycobacteriaceae</taxon>
        <taxon>Mycobacterium</taxon>
        <taxon>Mycobacterium avium complex (MAC)</taxon>
    </lineage>
</organism>
<accession>A0ABN6AHR3</accession>
<proteinExistence type="predicted"/>
<dbReference type="PANTHER" id="PTHR30108:SF17">
    <property type="entry name" value="FERULIC ACID DECARBOXYLASE 1"/>
    <property type="match status" value="1"/>
</dbReference>
<feature type="region of interest" description="Disordered" evidence="1">
    <location>
        <begin position="1"/>
        <end position="22"/>
    </location>
</feature>
<evidence type="ECO:0000259" key="2">
    <source>
        <dbReference type="Pfam" id="PF20695"/>
    </source>
</evidence>
<reference evidence="3 4" key="1">
    <citation type="journal article" date="2019" name="Emerg. Microbes Infect.">
        <title>Comprehensive subspecies identification of 175 nontuberculous mycobacteria species based on 7547 genomic profiles.</title>
        <authorList>
            <person name="Matsumoto Y."/>
            <person name="Kinjo T."/>
            <person name="Motooka D."/>
            <person name="Nabeya D."/>
            <person name="Jung N."/>
            <person name="Uechi K."/>
            <person name="Horii T."/>
            <person name="Iida T."/>
            <person name="Fujita J."/>
            <person name="Nakamura S."/>
        </authorList>
    </citation>
    <scope>NUCLEOTIDE SEQUENCE [LARGE SCALE GENOMIC DNA]</scope>
    <source>
        <strain evidence="3 4">JCM 30622</strain>
    </source>
</reference>
<dbReference type="PANTHER" id="PTHR30108">
    <property type="entry name" value="3-OCTAPRENYL-4-HYDROXYBENZOATE CARBOXY-LYASE-RELATED"/>
    <property type="match status" value="1"/>
</dbReference>